<evidence type="ECO:0000256" key="3">
    <source>
        <dbReference type="ARBA" id="ARBA00023125"/>
    </source>
</evidence>
<evidence type="ECO:0000256" key="2">
    <source>
        <dbReference type="ARBA" id="ARBA00023015"/>
    </source>
</evidence>
<evidence type="ECO:0000259" key="5">
    <source>
        <dbReference type="PROSITE" id="PS50931"/>
    </source>
</evidence>
<keyword evidence="7" id="KW-1185">Reference proteome</keyword>
<dbReference type="InterPro" id="IPR000847">
    <property type="entry name" value="LysR_HTH_N"/>
</dbReference>
<dbReference type="PROSITE" id="PS50931">
    <property type="entry name" value="HTH_LYSR"/>
    <property type="match status" value="1"/>
</dbReference>
<dbReference type="EMBL" id="PDEM01000024">
    <property type="protein sequence ID" value="PHZ84619.1"/>
    <property type="molecule type" value="Genomic_DNA"/>
</dbReference>
<protein>
    <submittedName>
        <fullName evidence="6">LysR family transcriptional regulator</fullName>
    </submittedName>
</protein>
<dbReference type="Proteomes" id="UP000229730">
    <property type="component" value="Unassembled WGS sequence"/>
</dbReference>
<dbReference type="OrthoDB" id="7158941at2"/>
<dbReference type="InParanoid" id="A0A2G4YQM1"/>
<feature type="domain" description="HTH lysR-type" evidence="5">
    <location>
        <begin position="1"/>
        <end position="60"/>
    </location>
</feature>
<evidence type="ECO:0000313" key="6">
    <source>
        <dbReference type="EMBL" id="PHZ84619.1"/>
    </source>
</evidence>
<evidence type="ECO:0000256" key="1">
    <source>
        <dbReference type="ARBA" id="ARBA00009437"/>
    </source>
</evidence>
<dbReference type="GO" id="GO:0005829">
    <property type="term" value="C:cytosol"/>
    <property type="evidence" value="ECO:0007669"/>
    <property type="project" value="TreeGrafter"/>
</dbReference>
<dbReference type="InterPro" id="IPR050950">
    <property type="entry name" value="HTH-type_LysR_regulators"/>
</dbReference>
<keyword evidence="3" id="KW-0238">DNA-binding</keyword>
<dbReference type="InterPro" id="IPR036390">
    <property type="entry name" value="WH_DNA-bd_sf"/>
</dbReference>
<dbReference type="GO" id="GO:0003700">
    <property type="term" value="F:DNA-binding transcription factor activity"/>
    <property type="evidence" value="ECO:0007669"/>
    <property type="project" value="InterPro"/>
</dbReference>
<dbReference type="Pfam" id="PF03466">
    <property type="entry name" value="LysR_substrate"/>
    <property type="match status" value="1"/>
</dbReference>
<dbReference type="PANTHER" id="PTHR30419:SF8">
    <property type="entry name" value="NITROGEN ASSIMILATION TRANSCRIPTIONAL ACTIVATOR-RELATED"/>
    <property type="match status" value="1"/>
</dbReference>
<evidence type="ECO:0000313" key="7">
    <source>
        <dbReference type="Proteomes" id="UP000229730"/>
    </source>
</evidence>
<name>A0A2G4YQM1_9PROT</name>
<accession>A0A2G4YQM1</accession>
<evidence type="ECO:0000256" key="4">
    <source>
        <dbReference type="ARBA" id="ARBA00023163"/>
    </source>
</evidence>
<dbReference type="GO" id="GO:0003677">
    <property type="term" value="F:DNA binding"/>
    <property type="evidence" value="ECO:0007669"/>
    <property type="project" value="UniProtKB-KW"/>
</dbReference>
<dbReference type="Gene3D" id="3.40.190.290">
    <property type="match status" value="1"/>
</dbReference>
<dbReference type="InterPro" id="IPR036388">
    <property type="entry name" value="WH-like_DNA-bd_sf"/>
</dbReference>
<gene>
    <name evidence="6" type="ORF">CRD36_12520</name>
</gene>
<proteinExistence type="inferred from homology"/>
<organism evidence="6 7">
    <name type="scientific">Paremcibacter congregatus</name>
    <dbReference type="NCBI Taxonomy" id="2043170"/>
    <lineage>
        <taxon>Bacteria</taxon>
        <taxon>Pseudomonadati</taxon>
        <taxon>Pseudomonadota</taxon>
        <taxon>Alphaproteobacteria</taxon>
        <taxon>Emcibacterales</taxon>
        <taxon>Emcibacteraceae</taxon>
        <taxon>Paremcibacter</taxon>
    </lineage>
</organism>
<dbReference type="Gene3D" id="1.10.10.10">
    <property type="entry name" value="Winged helix-like DNA-binding domain superfamily/Winged helix DNA-binding domain"/>
    <property type="match status" value="1"/>
</dbReference>
<reference evidence="6 7" key="1">
    <citation type="submission" date="2017-10" db="EMBL/GenBank/DDBJ databases">
        <title>Frigbacter circumglobatus gen. nov. sp. nov., isolated from sediment cultured in situ.</title>
        <authorList>
            <person name="Zhao Z."/>
        </authorList>
    </citation>
    <scope>NUCLEOTIDE SEQUENCE [LARGE SCALE GENOMIC DNA]</scope>
    <source>
        <strain evidence="6 7">ZYL</strain>
    </source>
</reference>
<keyword evidence="2" id="KW-0805">Transcription regulation</keyword>
<dbReference type="InterPro" id="IPR005119">
    <property type="entry name" value="LysR_subst-bd"/>
</dbReference>
<dbReference type="SUPFAM" id="SSF53850">
    <property type="entry name" value="Periplasmic binding protein-like II"/>
    <property type="match status" value="1"/>
</dbReference>
<dbReference type="Pfam" id="PF00126">
    <property type="entry name" value="HTH_1"/>
    <property type="match status" value="1"/>
</dbReference>
<sequence>MNFNLSRLRYLYEVAQCGSMRAASEKMNVAPSSVSRQIAILEDELGVEVLERGRGKAKLTEAGEMAVKYYRDDLGRKEILASHLNDIQGLRRGSITIAMGEGFVSDLLSEAMQAFMGEYPEIEIDVRVAGTNQVLSLVEEDEAHIGMVFDCPSLPRITVQQAYNQPLKAVMAASHALAGRKSVSLADFMSLKYALPQKNFRIREVLDEAAYQEKLVLDPVLTSNSLLILKNMAMTPDGVTVLPDIAILKELKAGHLVSIPVESASLSNTSADIVTRLGRLLPGAAREFLKYLRAHFNYELQ</sequence>
<dbReference type="RefSeq" id="WP_099473737.1">
    <property type="nucleotide sequence ID" value="NZ_CP041025.1"/>
</dbReference>
<comment type="similarity">
    <text evidence="1">Belongs to the LysR transcriptional regulatory family.</text>
</comment>
<dbReference type="AlphaFoldDB" id="A0A2G4YQM1"/>
<dbReference type="SUPFAM" id="SSF46785">
    <property type="entry name" value="Winged helix' DNA-binding domain"/>
    <property type="match status" value="1"/>
</dbReference>
<keyword evidence="4" id="KW-0804">Transcription</keyword>
<dbReference type="PANTHER" id="PTHR30419">
    <property type="entry name" value="HTH-TYPE TRANSCRIPTIONAL REGULATOR YBHD"/>
    <property type="match status" value="1"/>
</dbReference>
<comment type="caution">
    <text evidence="6">The sequence shown here is derived from an EMBL/GenBank/DDBJ whole genome shotgun (WGS) entry which is preliminary data.</text>
</comment>